<dbReference type="Pfam" id="PF07044">
    <property type="entry name" value="DUF1329"/>
    <property type="match status" value="1"/>
</dbReference>
<dbReference type="AlphaFoldDB" id="A0A1J5TDK4"/>
<evidence type="ECO:0000313" key="1">
    <source>
        <dbReference type="EMBL" id="OIR18975.1"/>
    </source>
</evidence>
<comment type="caution">
    <text evidence="1">The sequence shown here is derived from an EMBL/GenBank/DDBJ whole genome shotgun (WGS) entry which is preliminary data.</text>
</comment>
<dbReference type="EMBL" id="MLJW01000002">
    <property type="protein sequence ID" value="OIR18975.1"/>
    <property type="molecule type" value="Genomic_DNA"/>
</dbReference>
<dbReference type="InterPro" id="IPR010752">
    <property type="entry name" value="DUF1329"/>
</dbReference>
<gene>
    <name evidence="1" type="ORF">GALL_13190</name>
</gene>
<dbReference type="Gene3D" id="2.50.20.10">
    <property type="entry name" value="Lipoprotein localisation LolA/LolB/LppX"/>
    <property type="match status" value="1"/>
</dbReference>
<reference evidence="1" key="1">
    <citation type="submission" date="2016-10" db="EMBL/GenBank/DDBJ databases">
        <title>Sequence of Gallionella enrichment culture.</title>
        <authorList>
            <person name="Poehlein A."/>
            <person name="Muehling M."/>
            <person name="Daniel R."/>
        </authorList>
    </citation>
    <scope>NUCLEOTIDE SEQUENCE</scope>
</reference>
<protein>
    <recommendedName>
        <fullName evidence="2">Outer membrane lipoprotein-sorting protein</fullName>
    </recommendedName>
</protein>
<dbReference type="CDD" id="cd16329">
    <property type="entry name" value="LolA_like"/>
    <property type="match status" value="1"/>
</dbReference>
<proteinExistence type="predicted"/>
<sequence length="454" mass="51054">MKRHTLLAALALAGLLAAGATSALAAISVQQADRLGKDLTPLGGERAASADGLVPAWDGGILTPPAGYKVGMHHPDPYASDQPLFVVTAANVDKYRDMLTAGALAMFATYKDYKMIVYPSHRSFSNPQRIYDATRRIATTANLVDDGNGIEGAAVGTPFPIPSNGLEVIWNHLTRYRGIAAERHVSQAAPLRSGAYSLVDFEDEFLFNYARPGMRPDKLDNILVYFKQAVVAPARVAGSILVVHETLDQVKENRQAWIYNPGQRRVRRAPNVAYDEPGTNADNMRTADQFDMFNGAPDRYTWHLLGKREMIVPYNSYTLHSDKITNDDIIRPLHINQDLARYEVHRVWVVDARLKPGAHHIYSRRTFYVDEDSWQILAVDQYDTRGQLWRVSEAHCINYYDAKVFWSTLEVHTDLQAGRYLVFGLDNQRPMYDFTIQRTPADYTPEALRRAGTR</sequence>
<accession>A0A1J5TDK4</accession>
<name>A0A1J5TDK4_9ZZZZ</name>
<organism evidence="1">
    <name type="scientific">mine drainage metagenome</name>
    <dbReference type="NCBI Taxonomy" id="410659"/>
    <lineage>
        <taxon>unclassified sequences</taxon>
        <taxon>metagenomes</taxon>
        <taxon>ecological metagenomes</taxon>
    </lineage>
</organism>
<evidence type="ECO:0008006" key="2">
    <source>
        <dbReference type="Google" id="ProtNLM"/>
    </source>
</evidence>